<comment type="caution">
    <text evidence="1">The sequence shown here is derived from an EMBL/GenBank/DDBJ whole genome shotgun (WGS) entry which is preliminary data.</text>
</comment>
<dbReference type="Proteomes" id="UP000789702">
    <property type="component" value="Unassembled WGS sequence"/>
</dbReference>
<evidence type="ECO:0000313" key="2">
    <source>
        <dbReference type="Proteomes" id="UP000789702"/>
    </source>
</evidence>
<keyword evidence="2" id="KW-1185">Reference proteome</keyword>
<sequence>IAELGRIDKRQHANSLKFGAVFSKVCQYLSRNFVKLGFLTDDAEMVSFDL</sequence>
<gene>
    <name evidence="1" type="ORF">DHETER_LOCUS13879</name>
</gene>
<feature type="non-terminal residue" evidence="1">
    <location>
        <position position="50"/>
    </location>
</feature>
<proteinExistence type="predicted"/>
<protein>
    <submittedName>
        <fullName evidence="1">13639_t:CDS:1</fullName>
    </submittedName>
</protein>
<dbReference type="EMBL" id="CAJVPU010039935">
    <property type="protein sequence ID" value="CAG8738201.1"/>
    <property type="molecule type" value="Genomic_DNA"/>
</dbReference>
<reference evidence="1" key="1">
    <citation type="submission" date="2021-06" db="EMBL/GenBank/DDBJ databases">
        <authorList>
            <person name="Kallberg Y."/>
            <person name="Tangrot J."/>
            <person name="Rosling A."/>
        </authorList>
    </citation>
    <scope>NUCLEOTIDE SEQUENCE</scope>
    <source>
        <strain evidence="1">IL203A</strain>
    </source>
</reference>
<accession>A0ACA9Q8H3</accession>
<feature type="non-terminal residue" evidence="1">
    <location>
        <position position="1"/>
    </location>
</feature>
<name>A0ACA9Q8H3_9GLOM</name>
<organism evidence="1 2">
    <name type="scientific">Dentiscutata heterogama</name>
    <dbReference type="NCBI Taxonomy" id="1316150"/>
    <lineage>
        <taxon>Eukaryota</taxon>
        <taxon>Fungi</taxon>
        <taxon>Fungi incertae sedis</taxon>
        <taxon>Mucoromycota</taxon>
        <taxon>Glomeromycotina</taxon>
        <taxon>Glomeromycetes</taxon>
        <taxon>Diversisporales</taxon>
        <taxon>Gigasporaceae</taxon>
        <taxon>Dentiscutata</taxon>
    </lineage>
</organism>
<evidence type="ECO:0000313" key="1">
    <source>
        <dbReference type="EMBL" id="CAG8738201.1"/>
    </source>
</evidence>